<proteinExistence type="predicted"/>
<dbReference type="PANTHER" id="PTHR23542">
    <property type="match status" value="1"/>
</dbReference>
<dbReference type="InterPro" id="IPR036259">
    <property type="entry name" value="MFS_trans_sf"/>
</dbReference>
<evidence type="ECO:0000256" key="2">
    <source>
        <dbReference type="ARBA" id="ARBA00022692"/>
    </source>
</evidence>
<feature type="transmembrane region" description="Helical" evidence="5">
    <location>
        <begin position="100"/>
        <end position="123"/>
    </location>
</feature>
<dbReference type="InterPro" id="IPR011701">
    <property type="entry name" value="MFS"/>
</dbReference>
<dbReference type="InterPro" id="IPR020846">
    <property type="entry name" value="MFS_dom"/>
</dbReference>
<evidence type="ECO:0000256" key="3">
    <source>
        <dbReference type="ARBA" id="ARBA00022989"/>
    </source>
</evidence>
<feature type="transmembrane region" description="Helical" evidence="5">
    <location>
        <begin position="67"/>
        <end position="88"/>
    </location>
</feature>
<reference evidence="7 8" key="1">
    <citation type="submission" date="2022-08" db="EMBL/GenBank/DDBJ databases">
        <authorList>
            <person name="Somphong A."/>
            <person name="Phongsopitanun W."/>
        </authorList>
    </citation>
    <scope>NUCLEOTIDE SEQUENCE [LARGE SCALE GENOMIC DNA]</scope>
    <source>
        <strain evidence="7 8">LP11</strain>
    </source>
</reference>
<feature type="transmembrane region" description="Helical" evidence="5">
    <location>
        <begin position="189"/>
        <end position="209"/>
    </location>
</feature>
<feature type="transmembrane region" description="Helical" evidence="5">
    <location>
        <begin position="296"/>
        <end position="314"/>
    </location>
</feature>
<feature type="transmembrane region" description="Helical" evidence="5">
    <location>
        <begin position="357"/>
        <end position="380"/>
    </location>
</feature>
<evidence type="ECO:0000313" key="7">
    <source>
        <dbReference type="EMBL" id="MCS0602550.1"/>
    </source>
</evidence>
<comment type="subcellular location">
    <subcellularLocation>
        <location evidence="1">Cell membrane</location>
        <topology evidence="1">Multi-pass membrane protein</topology>
    </subcellularLocation>
</comment>
<feature type="transmembrane region" description="Helical" evidence="5">
    <location>
        <begin position="43"/>
        <end position="61"/>
    </location>
</feature>
<dbReference type="PROSITE" id="PS50850">
    <property type="entry name" value="MFS"/>
    <property type="match status" value="1"/>
</dbReference>
<sequence length="409" mass="41687">MPQQTSPRPADPALRTTVPATEPTGYRRLFALPGTRAFTAGNLLARLPAGMFGVSAVVMIAGSRGSYALAGAVTATGLVATGLAGPCIARLVDRHGQARVALPATAVAVLGSLALLLCVRYDAPDWTLFAAYAATAATPNTGGMSRARWAHLLRDDPGALHTANSFEQAADELCFMLGPVLASFLTGTFFPEAGTLTGAVLLLSGMLLFTAQRATEPPTRARSKAPSPLRAPGVPALLACFTATGAVFGSMEVGTLAYADAQGHRAAAGAVLALQAAGSCAAGLVFGTLRRARPRLTVCLTAMAALMTLPWLAARLTGSLLALAAALLVAGMATAPTMVTAMTLVQHRTPPDRLNEGMSLVVTALLTGIALGSATAGWTTDHTSPTWTYALPPTAATLALVLAALQPAP</sequence>
<dbReference type="RefSeq" id="WP_258779055.1">
    <property type="nucleotide sequence ID" value="NZ_JANUGP010000009.1"/>
</dbReference>
<keyword evidence="2 5" id="KW-0812">Transmembrane</keyword>
<evidence type="ECO:0000256" key="4">
    <source>
        <dbReference type="ARBA" id="ARBA00023136"/>
    </source>
</evidence>
<evidence type="ECO:0000256" key="1">
    <source>
        <dbReference type="ARBA" id="ARBA00004651"/>
    </source>
</evidence>
<feature type="transmembrane region" description="Helical" evidence="5">
    <location>
        <begin position="229"/>
        <end position="248"/>
    </location>
</feature>
<dbReference type="EMBL" id="JANUGP010000009">
    <property type="protein sequence ID" value="MCS0602550.1"/>
    <property type="molecule type" value="Genomic_DNA"/>
</dbReference>
<dbReference type="Gene3D" id="1.20.1250.20">
    <property type="entry name" value="MFS general substrate transporter like domains"/>
    <property type="match status" value="1"/>
</dbReference>
<dbReference type="Pfam" id="PF07690">
    <property type="entry name" value="MFS_1"/>
    <property type="match status" value="1"/>
</dbReference>
<comment type="caution">
    <text evidence="7">The sequence shown here is derived from an EMBL/GenBank/DDBJ whole genome shotgun (WGS) entry which is preliminary data.</text>
</comment>
<dbReference type="PANTHER" id="PTHR23542:SF1">
    <property type="entry name" value="MAJOR FACILITATOR SUPERFAMILY (MFS) PROFILE DOMAIN-CONTAINING PROTEIN"/>
    <property type="match status" value="1"/>
</dbReference>
<keyword evidence="3 5" id="KW-1133">Transmembrane helix</keyword>
<gene>
    <name evidence="7" type="ORF">NX794_15220</name>
</gene>
<feature type="domain" description="Major facilitator superfamily (MFS) profile" evidence="6">
    <location>
        <begin position="198"/>
        <end position="409"/>
    </location>
</feature>
<organism evidence="7 8">
    <name type="scientific">Streptomyces pyxinicus</name>
    <dbReference type="NCBI Taxonomy" id="2970331"/>
    <lineage>
        <taxon>Bacteria</taxon>
        <taxon>Bacillati</taxon>
        <taxon>Actinomycetota</taxon>
        <taxon>Actinomycetes</taxon>
        <taxon>Kitasatosporales</taxon>
        <taxon>Streptomycetaceae</taxon>
        <taxon>Streptomyces</taxon>
    </lineage>
</organism>
<feature type="transmembrane region" description="Helical" evidence="5">
    <location>
        <begin position="386"/>
        <end position="405"/>
    </location>
</feature>
<evidence type="ECO:0000313" key="8">
    <source>
        <dbReference type="Proteomes" id="UP001205612"/>
    </source>
</evidence>
<name>A0ABT2B395_9ACTN</name>
<evidence type="ECO:0000259" key="6">
    <source>
        <dbReference type="PROSITE" id="PS50850"/>
    </source>
</evidence>
<feature type="transmembrane region" description="Helical" evidence="5">
    <location>
        <begin position="320"/>
        <end position="345"/>
    </location>
</feature>
<feature type="transmembrane region" description="Helical" evidence="5">
    <location>
        <begin position="268"/>
        <end position="289"/>
    </location>
</feature>
<protein>
    <submittedName>
        <fullName evidence="7">MFS transporter</fullName>
    </submittedName>
</protein>
<dbReference type="Proteomes" id="UP001205612">
    <property type="component" value="Unassembled WGS sequence"/>
</dbReference>
<keyword evidence="8" id="KW-1185">Reference proteome</keyword>
<accession>A0ABT2B395</accession>
<dbReference type="SUPFAM" id="SSF103473">
    <property type="entry name" value="MFS general substrate transporter"/>
    <property type="match status" value="1"/>
</dbReference>
<keyword evidence="4 5" id="KW-0472">Membrane</keyword>
<evidence type="ECO:0000256" key="5">
    <source>
        <dbReference type="SAM" id="Phobius"/>
    </source>
</evidence>